<feature type="domain" description="C2H2-type" evidence="7">
    <location>
        <begin position="92"/>
        <end position="121"/>
    </location>
</feature>
<evidence type="ECO:0000313" key="8">
    <source>
        <dbReference type="EMBL" id="KIM95913.1"/>
    </source>
</evidence>
<feature type="domain" description="C2H2-type" evidence="7">
    <location>
        <begin position="62"/>
        <end position="91"/>
    </location>
</feature>
<dbReference type="EMBL" id="KN832885">
    <property type="protein sequence ID" value="KIM95913.1"/>
    <property type="molecule type" value="Genomic_DNA"/>
</dbReference>
<dbReference type="InterPro" id="IPR036236">
    <property type="entry name" value="Znf_C2H2_sf"/>
</dbReference>
<dbReference type="SMART" id="SM00355">
    <property type="entry name" value="ZnF_C2H2"/>
    <property type="match status" value="4"/>
</dbReference>
<feature type="domain" description="C2H2-type" evidence="7">
    <location>
        <begin position="150"/>
        <end position="176"/>
    </location>
</feature>
<reference evidence="9" key="2">
    <citation type="submission" date="2015-01" db="EMBL/GenBank/DDBJ databases">
        <title>Evolutionary Origins and Diversification of the Mycorrhizal Mutualists.</title>
        <authorList>
            <consortium name="DOE Joint Genome Institute"/>
            <consortium name="Mycorrhizal Genomics Consortium"/>
            <person name="Kohler A."/>
            <person name="Kuo A."/>
            <person name="Nagy L.G."/>
            <person name="Floudas D."/>
            <person name="Copeland A."/>
            <person name="Barry K.W."/>
            <person name="Cichocki N."/>
            <person name="Veneault-Fourrey C."/>
            <person name="LaButti K."/>
            <person name="Lindquist E.A."/>
            <person name="Lipzen A."/>
            <person name="Lundell T."/>
            <person name="Morin E."/>
            <person name="Murat C."/>
            <person name="Riley R."/>
            <person name="Ohm R."/>
            <person name="Sun H."/>
            <person name="Tunlid A."/>
            <person name="Henrissat B."/>
            <person name="Grigoriev I.V."/>
            <person name="Hibbett D.S."/>
            <person name="Martin F."/>
        </authorList>
    </citation>
    <scope>NUCLEOTIDE SEQUENCE [LARGE SCALE GENOMIC DNA]</scope>
    <source>
        <strain evidence="9">Zn</strain>
    </source>
</reference>
<keyword evidence="4" id="KW-0862">Zinc</keyword>
<dbReference type="FunFam" id="3.30.160.60:FF:000446">
    <property type="entry name" value="Zinc finger protein"/>
    <property type="match status" value="1"/>
</dbReference>
<dbReference type="GO" id="GO:0000981">
    <property type="term" value="F:DNA-binding transcription factor activity, RNA polymerase II-specific"/>
    <property type="evidence" value="ECO:0007669"/>
    <property type="project" value="TreeGrafter"/>
</dbReference>
<feature type="compositionally biased region" description="Acidic residues" evidence="6">
    <location>
        <begin position="296"/>
        <end position="306"/>
    </location>
</feature>
<evidence type="ECO:0000256" key="5">
    <source>
        <dbReference type="PROSITE-ProRule" id="PRU00042"/>
    </source>
</evidence>
<protein>
    <recommendedName>
        <fullName evidence="7">C2H2-type domain-containing protein</fullName>
    </recommendedName>
</protein>
<evidence type="ECO:0000256" key="4">
    <source>
        <dbReference type="ARBA" id="ARBA00022833"/>
    </source>
</evidence>
<dbReference type="OrthoDB" id="427030at2759"/>
<dbReference type="PROSITE" id="PS50157">
    <property type="entry name" value="ZINC_FINGER_C2H2_2"/>
    <property type="match status" value="4"/>
</dbReference>
<dbReference type="GO" id="GO:0008270">
    <property type="term" value="F:zinc ion binding"/>
    <property type="evidence" value="ECO:0007669"/>
    <property type="project" value="UniProtKB-KW"/>
</dbReference>
<dbReference type="PROSITE" id="PS00028">
    <property type="entry name" value="ZINC_FINGER_C2H2_1"/>
    <property type="match status" value="4"/>
</dbReference>
<organism evidence="8 9">
    <name type="scientific">Oidiodendron maius (strain Zn)</name>
    <dbReference type="NCBI Taxonomy" id="913774"/>
    <lineage>
        <taxon>Eukaryota</taxon>
        <taxon>Fungi</taxon>
        <taxon>Dikarya</taxon>
        <taxon>Ascomycota</taxon>
        <taxon>Pezizomycotina</taxon>
        <taxon>Leotiomycetes</taxon>
        <taxon>Leotiomycetes incertae sedis</taxon>
        <taxon>Myxotrichaceae</taxon>
        <taxon>Oidiodendron</taxon>
    </lineage>
</organism>
<dbReference type="AlphaFoldDB" id="A0A0C3CAF0"/>
<dbReference type="InterPro" id="IPR013087">
    <property type="entry name" value="Znf_C2H2_type"/>
</dbReference>
<feature type="compositionally biased region" description="Low complexity" evidence="6">
    <location>
        <begin position="281"/>
        <end position="293"/>
    </location>
</feature>
<dbReference type="GO" id="GO:0045944">
    <property type="term" value="P:positive regulation of transcription by RNA polymerase II"/>
    <property type="evidence" value="ECO:0007669"/>
    <property type="project" value="UniProtKB-ARBA"/>
</dbReference>
<keyword evidence="3 5" id="KW-0863">Zinc-finger</keyword>
<dbReference type="SUPFAM" id="SSF57667">
    <property type="entry name" value="beta-beta-alpha zinc fingers"/>
    <property type="match status" value="2"/>
</dbReference>
<evidence type="ECO:0000256" key="1">
    <source>
        <dbReference type="ARBA" id="ARBA00022723"/>
    </source>
</evidence>
<evidence type="ECO:0000313" key="9">
    <source>
        <dbReference type="Proteomes" id="UP000054321"/>
    </source>
</evidence>
<proteinExistence type="predicted"/>
<dbReference type="Gene3D" id="3.30.160.60">
    <property type="entry name" value="Classic Zinc Finger"/>
    <property type="match status" value="4"/>
</dbReference>
<dbReference type="GO" id="GO:0005634">
    <property type="term" value="C:nucleus"/>
    <property type="evidence" value="ECO:0007669"/>
    <property type="project" value="UniProtKB-ARBA"/>
</dbReference>
<keyword evidence="2" id="KW-0677">Repeat</keyword>
<feature type="domain" description="C2H2-type" evidence="7">
    <location>
        <begin position="122"/>
        <end position="149"/>
    </location>
</feature>
<dbReference type="InterPro" id="IPR050329">
    <property type="entry name" value="GLI_C2H2-zinc-finger"/>
</dbReference>
<name>A0A0C3CAF0_OIDMZ</name>
<keyword evidence="9" id="KW-1185">Reference proteome</keyword>
<evidence type="ECO:0000256" key="2">
    <source>
        <dbReference type="ARBA" id="ARBA00022737"/>
    </source>
</evidence>
<dbReference type="GO" id="GO:0000978">
    <property type="term" value="F:RNA polymerase II cis-regulatory region sequence-specific DNA binding"/>
    <property type="evidence" value="ECO:0007669"/>
    <property type="project" value="TreeGrafter"/>
</dbReference>
<dbReference type="PANTHER" id="PTHR19818">
    <property type="entry name" value="ZINC FINGER PROTEIN ZIC AND GLI"/>
    <property type="match status" value="1"/>
</dbReference>
<keyword evidence="1" id="KW-0479">Metal-binding</keyword>
<dbReference type="Proteomes" id="UP000054321">
    <property type="component" value="Unassembled WGS sequence"/>
</dbReference>
<gene>
    <name evidence="8" type="ORF">OIDMADRAFT_170457</name>
</gene>
<sequence length="321" mass="35948">MTSKSTSASSRVLDSEPVEVTFDTEVDTLMKAIQAKSQIAPPSQQPSNPTQRASQNFHYRRYQCQVKNCMKSFYQKTHLDIHERAHTGIKPYACKEPSCGRSFSQLGNLRTHERRHTGERPYHCDICGKRFAQRGNVRAHKIVHEQAKPYLCRLDQCGKQFTQLGNLKSHQNKFHALTIRDLTAKFASIKDGDVVASADKELWEYFANLYKNSNKGIKGRGKDRKVGTSPAALDSSMRGLHVGSARWPRRETSPGYIRGFSSMNPHLKSEDQYGVYDADDGSQSGSRSVGGSSVEPYDDAPSDEYDDAGRGGDLAFGDRIY</sequence>
<reference evidence="8 9" key="1">
    <citation type="submission" date="2014-04" db="EMBL/GenBank/DDBJ databases">
        <authorList>
            <consortium name="DOE Joint Genome Institute"/>
            <person name="Kuo A."/>
            <person name="Martino E."/>
            <person name="Perotto S."/>
            <person name="Kohler A."/>
            <person name="Nagy L.G."/>
            <person name="Floudas D."/>
            <person name="Copeland A."/>
            <person name="Barry K.W."/>
            <person name="Cichocki N."/>
            <person name="Veneault-Fourrey C."/>
            <person name="LaButti K."/>
            <person name="Lindquist E.A."/>
            <person name="Lipzen A."/>
            <person name="Lundell T."/>
            <person name="Morin E."/>
            <person name="Murat C."/>
            <person name="Sun H."/>
            <person name="Tunlid A."/>
            <person name="Henrissat B."/>
            <person name="Grigoriev I.V."/>
            <person name="Hibbett D.S."/>
            <person name="Martin F."/>
            <person name="Nordberg H.P."/>
            <person name="Cantor M.N."/>
            <person name="Hua S.X."/>
        </authorList>
    </citation>
    <scope>NUCLEOTIDE SEQUENCE [LARGE SCALE GENOMIC DNA]</scope>
    <source>
        <strain evidence="8 9">Zn</strain>
    </source>
</reference>
<feature type="region of interest" description="Disordered" evidence="6">
    <location>
        <begin position="271"/>
        <end position="321"/>
    </location>
</feature>
<dbReference type="FunFam" id="3.30.160.60:FF:002343">
    <property type="entry name" value="Zinc finger protein 33A"/>
    <property type="match status" value="1"/>
</dbReference>
<evidence type="ECO:0000256" key="6">
    <source>
        <dbReference type="SAM" id="MobiDB-lite"/>
    </source>
</evidence>
<dbReference type="HOGENOM" id="CLU_028814_4_0_1"/>
<accession>A0A0C3CAF0</accession>
<dbReference type="STRING" id="913774.A0A0C3CAF0"/>
<dbReference type="InParanoid" id="A0A0C3CAF0"/>
<dbReference type="Pfam" id="PF00096">
    <property type="entry name" value="zf-C2H2"/>
    <property type="match status" value="3"/>
</dbReference>
<evidence type="ECO:0000256" key="3">
    <source>
        <dbReference type="ARBA" id="ARBA00022771"/>
    </source>
</evidence>
<dbReference type="PANTHER" id="PTHR19818:SF139">
    <property type="entry name" value="PAIR-RULE PROTEIN ODD-PAIRED"/>
    <property type="match status" value="1"/>
</dbReference>
<evidence type="ECO:0000259" key="7">
    <source>
        <dbReference type="PROSITE" id="PS50157"/>
    </source>
</evidence>
<dbReference type="FunFam" id="3.30.160.60:FF:002349">
    <property type="entry name" value="Zinc finger and BTB domain-containing 40"/>
    <property type="match status" value="1"/>
</dbReference>